<evidence type="ECO:0000259" key="2">
    <source>
        <dbReference type="Pfam" id="PF13559"/>
    </source>
</evidence>
<dbReference type="KEGG" id="tbw:NCTC13354_00591"/>
<feature type="domain" description="Protein-glutamine gamma-glutamyltransferase-like C-terminal" evidence="2">
    <location>
        <begin position="151"/>
        <end position="219"/>
    </location>
</feature>
<keyword evidence="1" id="KW-0812">Transmembrane</keyword>
<keyword evidence="1" id="KW-1133">Transmembrane helix</keyword>
<accession>A0A3S4VSQ8</accession>
<evidence type="ECO:0000313" key="4">
    <source>
        <dbReference type="Proteomes" id="UP000269542"/>
    </source>
</evidence>
<feature type="transmembrane region" description="Helical" evidence="1">
    <location>
        <begin position="85"/>
        <end position="103"/>
    </location>
</feature>
<reference evidence="3 4" key="1">
    <citation type="submission" date="2018-12" db="EMBL/GenBank/DDBJ databases">
        <authorList>
            <consortium name="Pathogen Informatics"/>
        </authorList>
    </citation>
    <scope>NUCLEOTIDE SEQUENCE [LARGE SCALE GENOMIC DNA]</scope>
    <source>
        <strain evidence="3 4">NCTC13354</strain>
    </source>
</reference>
<keyword evidence="4" id="KW-1185">Reference proteome</keyword>
<dbReference type="Proteomes" id="UP000269542">
    <property type="component" value="Chromosome"/>
</dbReference>
<dbReference type="Pfam" id="PF13559">
    <property type="entry name" value="DUF4129"/>
    <property type="match status" value="1"/>
</dbReference>
<keyword evidence="1" id="KW-0472">Membrane</keyword>
<protein>
    <recommendedName>
        <fullName evidence="2">Protein-glutamine gamma-glutamyltransferase-like C-terminal domain-containing protein</fullName>
    </recommendedName>
</protein>
<evidence type="ECO:0000313" key="3">
    <source>
        <dbReference type="EMBL" id="VEI12893.1"/>
    </source>
</evidence>
<organism evidence="3 4">
    <name type="scientific">Trueperella bialowiezensis</name>
    <dbReference type="NCBI Taxonomy" id="312285"/>
    <lineage>
        <taxon>Bacteria</taxon>
        <taxon>Bacillati</taxon>
        <taxon>Actinomycetota</taxon>
        <taxon>Actinomycetes</taxon>
        <taxon>Actinomycetales</taxon>
        <taxon>Actinomycetaceae</taxon>
        <taxon>Trueperella</taxon>
    </lineage>
</organism>
<gene>
    <name evidence="3" type="ORF">NCTC13354_00591</name>
</gene>
<proteinExistence type="predicted"/>
<dbReference type="EMBL" id="LR134476">
    <property type="protein sequence ID" value="VEI12893.1"/>
    <property type="molecule type" value="Genomic_DNA"/>
</dbReference>
<name>A0A3S4VSQ8_9ACTO</name>
<sequence>MGGRSGIQATTTRRRTSMIPLLTPYGFTPLTPDSDEARRLAERELSKRMYLGEDTLLTKFFTWLGEIFEDIVINLDPTERGTGNYIVIGVILFLIALVIVLAVRRGRVGSARASRTARVALFDDDRTSAQLFAAAEAAERAGDLNLAVVELYRGIVRLLDERELITVIPGMTAFEAARAGGDTLGNMPLFTRCATTFNEIYYWHGKAGGDDVRALHELHRQVTQAQVVA</sequence>
<dbReference type="InterPro" id="IPR025403">
    <property type="entry name" value="TgpA-like_C"/>
</dbReference>
<evidence type="ECO:0000256" key="1">
    <source>
        <dbReference type="SAM" id="Phobius"/>
    </source>
</evidence>
<dbReference type="AlphaFoldDB" id="A0A3S4VSQ8"/>